<name>A0A392QPV1_9FABA</name>
<comment type="caution">
    <text evidence="1">The sequence shown here is derived from an EMBL/GenBank/DDBJ whole genome shotgun (WGS) entry which is preliminary data.</text>
</comment>
<organism evidence="1 2">
    <name type="scientific">Trifolium medium</name>
    <dbReference type="NCBI Taxonomy" id="97028"/>
    <lineage>
        <taxon>Eukaryota</taxon>
        <taxon>Viridiplantae</taxon>
        <taxon>Streptophyta</taxon>
        <taxon>Embryophyta</taxon>
        <taxon>Tracheophyta</taxon>
        <taxon>Spermatophyta</taxon>
        <taxon>Magnoliopsida</taxon>
        <taxon>eudicotyledons</taxon>
        <taxon>Gunneridae</taxon>
        <taxon>Pentapetalae</taxon>
        <taxon>rosids</taxon>
        <taxon>fabids</taxon>
        <taxon>Fabales</taxon>
        <taxon>Fabaceae</taxon>
        <taxon>Papilionoideae</taxon>
        <taxon>50 kb inversion clade</taxon>
        <taxon>NPAAA clade</taxon>
        <taxon>Hologalegina</taxon>
        <taxon>IRL clade</taxon>
        <taxon>Trifolieae</taxon>
        <taxon>Trifolium</taxon>
    </lineage>
</organism>
<reference evidence="1 2" key="1">
    <citation type="journal article" date="2018" name="Front. Plant Sci.">
        <title>Red Clover (Trifolium pratense) and Zigzag Clover (T. medium) - A Picture of Genomic Similarities and Differences.</title>
        <authorList>
            <person name="Dluhosova J."/>
            <person name="Istvanek J."/>
            <person name="Nedelnik J."/>
            <person name="Repkova J."/>
        </authorList>
    </citation>
    <scope>NUCLEOTIDE SEQUENCE [LARGE SCALE GENOMIC DNA]</scope>
    <source>
        <strain evidence="2">cv. 10/8</strain>
        <tissue evidence="1">Leaf</tissue>
    </source>
</reference>
<proteinExistence type="predicted"/>
<dbReference type="AlphaFoldDB" id="A0A392QPV1"/>
<dbReference type="EMBL" id="LXQA010150667">
    <property type="protein sequence ID" value="MCI25989.1"/>
    <property type="molecule type" value="Genomic_DNA"/>
</dbReference>
<feature type="non-terminal residue" evidence="1">
    <location>
        <position position="1"/>
    </location>
</feature>
<dbReference type="Proteomes" id="UP000265520">
    <property type="component" value="Unassembled WGS sequence"/>
</dbReference>
<evidence type="ECO:0000313" key="2">
    <source>
        <dbReference type="Proteomes" id="UP000265520"/>
    </source>
</evidence>
<protein>
    <submittedName>
        <fullName evidence="1">Uncharacterized protein</fullName>
    </submittedName>
</protein>
<accession>A0A392QPV1</accession>
<evidence type="ECO:0000313" key="1">
    <source>
        <dbReference type="EMBL" id="MCI25989.1"/>
    </source>
</evidence>
<sequence>VRRLAWPSAPLRPPVPPTITVGGSWWCKIQICFSSSVFPALNLRRCRTEAYAFCWLLVAWGASIGGGSGCSCSGVWLGGEFFDGVVVVVAWGGSVGGRSGCNCCNALPPHHVDDDDYSPPSKGWCCGEEVVLVVGVV</sequence>
<keyword evidence="2" id="KW-1185">Reference proteome</keyword>
<feature type="non-terminal residue" evidence="1">
    <location>
        <position position="137"/>
    </location>
</feature>